<proteinExistence type="predicted"/>
<keyword evidence="2" id="KW-1185">Reference proteome</keyword>
<gene>
    <name evidence="1" type="ORF">SAMN04488050_10271</name>
</gene>
<dbReference type="OrthoDB" id="7689228at2"/>
<dbReference type="Proteomes" id="UP000199392">
    <property type="component" value="Unassembled WGS sequence"/>
</dbReference>
<evidence type="ECO:0000313" key="2">
    <source>
        <dbReference type="Proteomes" id="UP000199392"/>
    </source>
</evidence>
<reference evidence="2" key="1">
    <citation type="submission" date="2016-10" db="EMBL/GenBank/DDBJ databases">
        <authorList>
            <person name="Varghese N."/>
            <person name="Submissions S."/>
        </authorList>
    </citation>
    <scope>NUCLEOTIDE SEQUENCE [LARGE SCALE GENOMIC DNA]</scope>
    <source>
        <strain evidence="2">DSM 26894</strain>
    </source>
</reference>
<accession>A0A1I6QHA5</accession>
<protein>
    <recommendedName>
        <fullName evidence="3">MarR family transcriptional regulator</fullName>
    </recommendedName>
</protein>
<dbReference type="RefSeq" id="WP_092419105.1">
    <property type="nucleotide sequence ID" value="NZ_FNCL01000001.1"/>
</dbReference>
<name>A0A1I6QHA5_9RHOB</name>
<dbReference type="AlphaFoldDB" id="A0A1I6QHA5"/>
<organism evidence="1 2">
    <name type="scientific">Alloyangia pacifica</name>
    <dbReference type="NCBI Taxonomy" id="311180"/>
    <lineage>
        <taxon>Bacteria</taxon>
        <taxon>Pseudomonadati</taxon>
        <taxon>Pseudomonadota</taxon>
        <taxon>Alphaproteobacteria</taxon>
        <taxon>Rhodobacterales</taxon>
        <taxon>Roseobacteraceae</taxon>
        <taxon>Alloyangia</taxon>
    </lineage>
</organism>
<evidence type="ECO:0000313" key="1">
    <source>
        <dbReference type="EMBL" id="SFS51804.1"/>
    </source>
</evidence>
<dbReference type="EMBL" id="FOZW01000002">
    <property type="protein sequence ID" value="SFS51804.1"/>
    <property type="molecule type" value="Genomic_DNA"/>
</dbReference>
<evidence type="ECO:0008006" key="3">
    <source>
        <dbReference type="Google" id="ProtNLM"/>
    </source>
</evidence>
<sequence>MDKLSSILHLREMLRQLERDVGLEDLSRFERDVLLAAHGLCERPGDVISSEQIREHALVRSAAQATFYRALRTLLARGLLERAADTKAKSYIVRSDLVGAPLPLR</sequence>